<dbReference type="InterPro" id="IPR010738">
    <property type="entry name" value="DUF1310"/>
</dbReference>
<dbReference type="eggNOG" id="ENOG5033BQV">
    <property type="taxonomic scope" value="Bacteria"/>
</dbReference>
<dbReference type="Proteomes" id="UP000013858">
    <property type="component" value="Unassembled WGS sequence"/>
</dbReference>
<dbReference type="EMBL" id="AJAR01000010">
    <property type="protein sequence ID" value="EOH99663.1"/>
    <property type="molecule type" value="Genomic_DNA"/>
</dbReference>
<keyword evidence="1" id="KW-1133">Transmembrane helix</keyword>
<dbReference type="Proteomes" id="UP000014197">
    <property type="component" value="Unassembled WGS sequence"/>
</dbReference>
<organism evidence="2 4">
    <name type="scientific">Enterococcus haemoperoxidus ATCC BAA-382</name>
    <dbReference type="NCBI Taxonomy" id="1158608"/>
    <lineage>
        <taxon>Bacteria</taxon>
        <taxon>Bacillati</taxon>
        <taxon>Bacillota</taxon>
        <taxon>Bacilli</taxon>
        <taxon>Lactobacillales</taxon>
        <taxon>Enterococcaceae</taxon>
        <taxon>Enterococcus</taxon>
    </lineage>
</organism>
<protein>
    <recommendedName>
        <fullName evidence="6">DUF1310 family protein</fullName>
    </recommendedName>
</protein>
<accession>R2QWA1</accession>
<evidence type="ECO:0008006" key="6">
    <source>
        <dbReference type="Google" id="ProtNLM"/>
    </source>
</evidence>
<evidence type="ECO:0000313" key="2">
    <source>
        <dbReference type="EMBL" id="EOH99663.1"/>
    </source>
</evidence>
<keyword evidence="1" id="KW-0812">Transmembrane</keyword>
<evidence type="ECO:0000313" key="3">
    <source>
        <dbReference type="EMBL" id="EOT62597.1"/>
    </source>
</evidence>
<reference evidence="2 4" key="1">
    <citation type="submission" date="2013-02" db="EMBL/GenBank/DDBJ databases">
        <title>The Genome Sequence of Enterococcus haemoperoxidus BAA-382.</title>
        <authorList>
            <consortium name="The Broad Institute Genome Sequencing Platform"/>
            <consortium name="The Broad Institute Genome Sequencing Center for Infectious Disease"/>
            <person name="Earl A.M."/>
            <person name="Gilmore M.S."/>
            <person name="Lebreton F."/>
            <person name="Walker B."/>
            <person name="Young S.K."/>
            <person name="Zeng Q."/>
            <person name="Gargeya S."/>
            <person name="Fitzgerald M."/>
            <person name="Haas B."/>
            <person name="Abouelleil A."/>
            <person name="Alvarado L."/>
            <person name="Arachchi H.M."/>
            <person name="Berlin A.M."/>
            <person name="Chapman S.B."/>
            <person name="Dewar J."/>
            <person name="Goldberg J."/>
            <person name="Griggs A."/>
            <person name="Gujja S."/>
            <person name="Hansen M."/>
            <person name="Howarth C."/>
            <person name="Imamovic A."/>
            <person name="Larimer J."/>
            <person name="McCowan C."/>
            <person name="Murphy C."/>
            <person name="Neiman D."/>
            <person name="Pearson M."/>
            <person name="Priest M."/>
            <person name="Roberts A."/>
            <person name="Saif S."/>
            <person name="Shea T."/>
            <person name="Sisk P."/>
            <person name="Sykes S."/>
            <person name="Wortman J."/>
            <person name="Nusbaum C."/>
            <person name="Birren B."/>
        </authorList>
    </citation>
    <scope>NUCLEOTIDE SEQUENCE [LARGE SCALE GENOMIC DNA]</scope>
    <source>
        <strain evidence="2 4">ATCC BAA-382</strain>
    </source>
</reference>
<evidence type="ECO:0000256" key="1">
    <source>
        <dbReference type="SAM" id="Phobius"/>
    </source>
</evidence>
<keyword evidence="1" id="KW-0472">Membrane</keyword>
<sequence length="132" mass="14594">MKKKLLVVIGIIVIITIGIGGKVMLDNKKQEDKMIKIVNSQEAKEVFENGLKVLDPKALTEEGIIKSYEIDEESIKHNPMGGINGTLIIDADKELYVRFHLDKNNNGQFKKSVISGNSSKLGEKLRGGTIDD</sequence>
<dbReference type="OrthoDB" id="2235740at2"/>
<dbReference type="EMBL" id="ASVY01000002">
    <property type="protein sequence ID" value="EOT62597.1"/>
    <property type="molecule type" value="Genomic_DNA"/>
</dbReference>
<dbReference type="STRING" id="155618.RV06_GL002100"/>
<evidence type="ECO:0000313" key="5">
    <source>
        <dbReference type="Proteomes" id="UP000014197"/>
    </source>
</evidence>
<dbReference type="Pfam" id="PF07006">
    <property type="entry name" value="DUF1310"/>
    <property type="match status" value="1"/>
</dbReference>
<reference evidence="3 5" key="2">
    <citation type="submission" date="2013-03" db="EMBL/GenBank/DDBJ databases">
        <title>The Genome Sequence of Enterococcus haemoperoxidus BAA-382 (PacBio/Illumina hybrid assembly).</title>
        <authorList>
            <consortium name="The Broad Institute Genomics Platform"/>
            <consortium name="The Broad Institute Genome Sequencing Center for Infectious Disease"/>
            <person name="Earl A."/>
            <person name="Russ C."/>
            <person name="Gilmore M."/>
            <person name="Surin D."/>
            <person name="Walker B."/>
            <person name="Young S."/>
            <person name="Zeng Q."/>
            <person name="Gargeya S."/>
            <person name="Fitzgerald M."/>
            <person name="Haas B."/>
            <person name="Abouelleil A."/>
            <person name="Allen A.W."/>
            <person name="Alvarado L."/>
            <person name="Arachchi H.M."/>
            <person name="Berlin A.M."/>
            <person name="Chapman S.B."/>
            <person name="Gainer-Dewar J."/>
            <person name="Goldberg J."/>
            <person name="Griggs A."/>
            <person name="Gujja S."/>
            <person name="Hansen M."/>
            <person name="Howarth C."/>
            <person name="Imamovic A."/>
            <person name="Ireland A."/>
            <person name="Larimer J."/>
            <person name="McCowan C."/>
            <person name="Murphy C."/>
            <person name="Pearson M."/>
            <person name="Poon T.W."/>
            <person name="Priest M."/>
            <person name="Roberts A."/>
            <person name="Saif S."/>
            <person name="Shea T."/>
            <person name="Sisk P."/>
            <person name="Sykes S."/>
            <person name="Wortman J."/>
            <person name="Nusbaum C."/>
            <person name="Birren B."/>
        </authorList>
    </citation>
    <scope>NUCLEOTIDE SEQUENCE [LARGE SCALE GENOMIC DNA]</scope>
    <source>
        <strain evidence="3 5">ATCC BAA-382</strain>
    </source>
</reference>
<dbReference type="AlphaFoldDB" id="R2QWA1"/>
<dbReference type="RefSeq" id="WP_010761025.1">
    <property type="nucleotide sequence ID" value="NZ_KB946315.1"/>
</dbReference>
<gene>
    <name evidence="3" type="ORF">I583_01597</name>
    <name evidence="2" type="ORF">UAW_00816</name>
</gene>
<comment type="caution">
    <text evidence="2">The sequence shown here is derived from an EMBL/GenBank/DDBJ whole genome shotgun (WGS) entry which is preliminary data.</text>
</comment>
<feature type="transmembrane region" description="Helical" evidence="1">
    <location>
        <begin position="6"/>
        <end position="25"/>
    </location>
</feature>
<name>R2QWA1_9ENTE</name>
<dbReference type="PATRIC" id="fig|1158608.3.peg.797"/>
<proteinExistence type="predicted"/>
<evidence type="ECO:0000313" key="4">
    <source>
        <dbReference type="Proteomes" id="UP000013858"/>
    </source>
</evidence>
<keyword evidence="5" id="KW-1185">Reference proteome</keyword>